<gene>
    <name evidence="3" type="ORF">KGMB03357_17320</name>
</gene>
<protein>
    <recommendedName>
        <fullName evidence="5">Cell division protein FtsL</fullName>
    </recommendedName>
</protein>
<name>A0A401LER6_9FIRM</name>
<keyword evidence="2" id="KW-1133">Transmembrane helix</keyword>
<feature type="transmembrane region" description="Helical" evidence="2">
    <location>
        <begin position="66"/>
        <end position="86"/>
    </location>
</feature>
<reference evidence="3 4" key="1">
    <citation type="submission" date="2018-10" db="EMBL/GenBank/DDBJ databases">
        <title>Draft Genome Sequence of Anaerotignum sp. KCTC 15736.</title>
        <authorList>
            <person name="Choi S.H."/>
            <person name="Kim J.S."/>
            <person name="Kang S.W."/>
            <person name="Lee J.S."/>
            <person name="Park S.H."/>
        </authorList>
    </citation>
    <scope>NUCLEOTIDE SEQUENCE [LARGE SCALE GENOMIC DNA]</scope>
    <source>
        <strain evidence="3 4">KCTC 15736</strain>
    </source>
</reference>
<evidence type="ECO:0000256" key="1">
    <source>
        <dbReference type="SAM" id="Coils"/>
    </source>
</evidence>
<keyword evidence="1" id="KW-0175">Coiled coil</keyword>
<dbReference type="AlphaFoldDB" id="A0A401LER6"/>
<keyword evidence="4" id="KW-1185">Reference proteome</keyword>
<comment type="caution">
    <text evidence="3">The sequence shown here is derived from an EMBL/GenBank/DDBJ whole genome shotgun (WGS) entry which is preliminary data.</text>
</comment>
<evidence type="ECO:0000313" key="3">
    <source>
        <dbReference type="EMBL" id="GCB30071.1"/>
    </source>
</evidence>
<dbReference type="EMBL" id="BHVZ01000009">
    <property type="protein sequence ID" value="GCB30071.1"/>
    <property type="molecule type" value="Genomic_DNA"/>
</dbReference>
<sequence>MAARDEKNRKRNQSGSYYTYGNVAYELQPDYTPYRVREEEEERRREAARIAKEAERENKVSFAKMVGVAIMLFIGCIAFMGMHVMVDQAEVSLRREKSKLEDLKSANAILEAELTEQLDMDYIKQEATERLGMSEPQPYQVVYINVPKQSYTVQHDTEETTAETSLVDRILDFFKKD</sequence>
<dbReference type="OrthoDB" id="2051827at2"/>
<accession>A0A401LER6</accession>
<evidence type="ECO:0000313" key="4">
    <source>
        <dbReference type="Proteomes" id="UP000287361"/>
    </source>
</evidence>
<feature type="coiled-coil region" evidence="1">
    <location>
        <begin position="86"/>
        <end position="120"/>
    </location>
</feature>
<keyword evidence="2" id="KW-0812">Transmembrane</keyword>
<evidence type="ECO:0008006" key="5">
    <source>
        <dbReference type="Google" id="ProtNLM"/>
    </source>
</evidence>
<evidence type="ECO:0000256" key="2">
    <source>
        <dbReference type="SAM" id="Phobius"/>
    </source>
</evidence>
<dbReference type="Proteomes" id="UP000287361">
    <property type="component" value="Unassembled WGS sequence"/>
</dbReference>
<keyword evidence="2" id="KW-0472">Membrane</keyword>
<organism evidence="3 4">
    <name type="scientific">Anaerotignum faecicola</name>
    <dbReference type="NCBI Taxonomy" id="2358141"/>
    <lineage>
        <taxon>Bacteria</taxon>
        <taxon>Bacillati</taxon>
        <taxon>Bacillota</taxon>
        <taxon>Clostridia</taxon>
        <taxon>Lachnospirales</taxon>
        <taxon>Anaerotignaceae</taxon>
        <taxon>Anaerotignum</taxon>
    </lineage>
</organism>
<proteinExistence type="predicted"/>